<keyword evidence="4" id="KW-1185">Reference proteome</keyword>
<evidence type="ECO:0000313" key="3">
    <source>
        <dbReference type="EMBL" id="CAH4031605.1"/>
    </source>
</evidence>
<feature type="compositionally biased region" description="Low complexity" evidence="1">
    <location>
        <begin position="132"/>
        <end position="141"/>
    </location>
</feature>
<dbReference type="PROSITE" id="PS50132">
    <property type="entry name" value="RGS"/>
    <property type="match status" value="1"/>
</dbReference>
<sequence length="303" mass="33044">MADGAKSSLKIDRRRRECGECRRAAGLVHRPARRRRRACAAGRRSSAAGVAGPPPAQPAASGPCEAAPCRYSLDASRLRVRRYAVPGFALGSAGVEFGRSRRCAACRCRAARPPPPLSLAVSAGAVAAPAPGLSGKLAARGPDGGPGRKPRDPGASPSEPLLDGDAPPTLDEIRGWGESFERLMRSAAGRKVFRDFLRGEYSEENIMFWLACEELKRETDPDAVEEKARFIYEDYISILSPKEVSLDSRVRETVNRNMVEPTPHTFDEAQLQIYTLMHRDSYPRFVNSPLYKALARLPAANSE</sequence>
<dbReference type="Gene3D" id="1.10.167.10">
    <property type="entry name" value="Regulator of G-protein Signalling 4, domain 2"/>
    <property type="match status" value="1"/>
</dbReference>
<organism evidence="3 4">
    <name type="scientific">Pieris brassicae</name>
    <name type="common">White butterfly</name>
    <name type="synonym">Large white butterfly</name>
    <dbReference type="NCBI Taxonomy" id="7116"/>
    <lineage>
        <taxon>Eukaryota</taxon>
        <taxon>Metazoa</taxon>
        <taxon>Ecdysozoa</taxon>
        <taxon>Arthropoda</taxon>
        <taxon>Hexapoda</taxon>
        <taxon>Insecta</taxon>
        <taxon>Pterygota</taxon>
        <taxon>Neoptera</taxon>
        <taxon>Endopterygota</taxon>
        <taxon>Lepidoptera</taxon>
        <taxon>Glossata</taxon>
        <taxon>Ditrysia</taxon>
        <taxon>Papilionoidea</taxon>
        <taxon>Pieridae</taxon>
        <taxon>Pierinae</taxon>
        <taxon>Pieris</taxon>
    </lineage>
</organism>
<dbReference type="InterPro" id="IPR036305">
    <property type="entry name" value="RGS_sf"/>
</dbReference>
<gene>
    <name evidence="3" type="ORF">PIBRA_LOCUS8087</name>
</gene>
<evidence type="ECO:0000256" key="1">
    <source>
        <dbReference type="SAM" id="MobiDB-lite"/>
    </source>
</evidence>
<dbReference type="PANTHER" id="PTHR10845">
    <property type="entry name" value="REGULATOR OF G PROTEIN SIGNALING"/>
    <property type="match status" value="1"/>
</dbReference>
<dbReference type="PRINTS" id="PR01301">
    <property type="entry name" value="RGSPROTEIN"/>
</dbReference>
<dbReference type="EMBL" id="CALOZG010000018">
    <property type="protein sequence ID" value="CAH4031605.1"/>
    <property type="molecule type" value="Genomic_DNA"/>
</dbReference>
<dbReference type="AlphaFoldDB" id="A0A9P0TFW2"/>
<feature type="compositionally biased region" description="Low complexity" evidence="1">
    <location>
        <begin position="39"/>
        <end position="51"/>
    </location>
</feature>
<dbReference type="CDD" id="cd08718">
    <property type="entry name" value="RGS_RZ-like"/>
    <property type="match status" value="1"/>
</dbReference>
<dbReference type="SMART" id="SM00315">
    <property type="entry name" value="RGS"/>
    <property type="match status" value="1"/>
</dbReference>
<dbReference type="InterPro" id="IPR016137">
    <property type="entry name" value="RGS"/>
</dbReference>
<proteinExistence type="predicted"/>
<reference evidence="3" key="1">
    <citation type="submission" date="2022-05" db="EMBL/GenBank/DDBJ databases">
        <authorList>
            <person name="Okamura Y."/>
        </authorList>
    </citation>
    <scope>NUCLEOTIDE SEQUENCE</scope>
</reference>
<feature type="region of interest" description="Disordered" evidence="1">
    <location>
        <begin position="132"/>
        <end position="168"/>
    </location>
</feature>
<evidence type="ECO:0000313" key="4">
    <source>
        <dbReference type="Proteomes" id="UP001152562"/>
    </source>
</evidence>
<comment type="caution">
    <text evidence="3">The sequence shown here is derived from an EMBL/GenBank/DDBJ whole genome shotgun (WGS) entry which is preliminary data.</text>
</comment>
<dbReference type="InterPro" id="IPR044926">
    <property type="entry name" value="RGS_subdomain_2"/>
</dbReference>
<feature type="region of interest" description="Disordered" evidence="1">
    <location>
        <begin position="35"/>
        <end position="65"/>
    </location>
</feature>
<dbReference type="Pfam" id="PF00615">
    <property type="entry name" value="RGS"/>
    <property type="match status" value="1"/>
</dbReference>
<feature type="domain" description="RGS" evidence="2">
    <location>
        <begin position="179"/>
        <end position="295"/>
    </location>
</feature>
<name>A0A9P0TFW2_PIEBR</name>
<evidence type="ECO:0000259" key="2">
    <source>
        <dbReference type="PROSITE" id="PS50132"/>
    </source>
</evidence>
<dbReference type="FunFam" id="1.10.167.10:FF:000001">
    <property type="entry name" value="Putative regulator of g-protein signaling 12"/>
    <property type="match status" value="1"/>
</dbReference>
<protein>
    <recommendedName>
        <fullName evidence="2">RGS domain-containing protein</fullName>
    </recommendedName>
</protein>
<dbReference type="Proteomes" id="UP001152562">
    <property type="component" value="Unassembled WGS sequence"/>
</dbReference>
<accession>A0A9P0TFW2</accession>
<dbReference type="PANTHER" id="PTHR10845:SF192">
    <property type="entry name" value="DOUBLE HIT, ISOFORM B"/>
    <property type="match status" value="1"/>
</dbReference>
<dbReference type="SUPFAM" id="SSF48097">
    <property type="entry name" value="Regulator of G-protein signaling, RGS"/>
    <property type="match status" value="1"/>
</dbReference>